<reference evidence="1" key="2">
    <citation type="submission" date="2023-06" db="EMBL/GenBank/DDBJ databases">
        <authorList>
            <consortium name="Lawrence Berkeley National Laboratory"/>
            <person name="Haridas S."/>
            <person name="Hensen N."/>
            <person name="Bonometti L."/>
            <person name="Westerberg I."/>
            <person name="Brannstrom I.O."/>
            <person name="Guillou S."/>
            <person name="Cros-Aarteil S."/>
            <person name="Calhoun S."/>
            <person name="Kuo A."/>
            <person name="Mondo S."/>
            <person name="Pangilinan J."/>
            <person name="Riley R."/>
            <person name="Labutti K."/>
            <person name="Andreopoulos B."/>
            <person name="Lipzen A."/>
            <person name="Chen C."/>
            <person name="Yanf M."/>
            <person name="Daum C."/>
            <person name="Ng V."/>
            <person name="Clum A."/>
            <person name="Steindorff A."/>
            <person name="Ohm R."/>
            <person name="Martin F."/>
            <person name="Silar P."/>
            <person name="Natvig D."/>
            <person name="Lalanne C."/>
            <person name="Gautier V."/>
            <person name="Ament-Velasquez S.L."/>
            <person name="Kruys A."/>
            <person name="Hutchinson M.I."/>
            <person name="Powell A.J."/>
            <person name="Barry K."/>
            <person name="Miller A.N."/>
            <person name="Grigoriev I.V."/>
            <person name="Debuchy R."/>
            <person name="Gladieux P."/>
            <person name="Thoren M.H."/>
            <person name="Johannesson H."/>
        </authorList>
    </citation>
    <scope>NUCLEOTIDE SEQUENCE</scope>
    <source>
        <strain evidence="1">SMH4131-1</strain>
    </source>
</reference>
<name>A0AAE0IFR5_9PEZI</name>
<dbReference type="Proteomes" id="UP001286456">
    <property type="component" value="Unassembled WGS sequence"/>
</dbReference>
<gene>
    <name evidence="1" type="ORF">B0T19DRAFT_222512</name>
</gene>
<evidence type="ECO:0000313" key="2">
    <source>
        <dbReference type="Proteomes" id="UP001286456"/>
    </source>
</evidence>
<organism evidence="1 2">
    <name type="scientific">Cercophora scortea</name>
    <dbReference type="NCBI Taxonomy" id="314031"/>
    <lineage>
        <taxon>Eukaryota</taxon>
        <taxon>Fungi</taxon>
        <taxon>Dikarya</taxon>
        <taxon>Ascomycota</taxon>
        <taxon>Pezizomycotina</taxon>
        <taxon>Sordariomycetes</taxon>
        <taxon>Sordariomycetidae</taxon>
        <taxon>Sordariales</taxon>
        <taxon>Lasiosphaeriaceae</taxon>
        <taxon>Cercophora</taxon>
    </lineage>
</organism>
<sequence>MMAGCSAALPLQLLRRGPFSHATHSGAQLKVRQRYMKHTPCPASSTGRHRYPSSAFAGLAGLPLPYILPYLRRLVHGRSPRVRAVISFKAGDPLSPPGSFQMLGIQGFQGLASDRKKNCRLSPEGGKKVKVSVDLINSFVTCAWWPARVF</sequence>
<evidence type="ECO:0000313" key="1">
    <source>
        <dbReference type="EMBL" id="KAK3324128.1"/>
    </source>
</evidence>
<accession>A0AAE0IFR5</accession>
<protein>
    <submittedName>
        <fullName evidence="1">Uncharacterized protein</fullName>
    </submittedName>
</protein>
<dbReference type="AlphaFoldDB" id="A0AAE0IFR5"/>
<keyword evidence="2" id="KW-1185">Reference proteome</keyword>
<comment type="caution">
    <text evidence="1">The sequence shown here is derived from an EMBL/GenBank/DDBJ whole genome shotgun (WGS) entry which is preliminary data.</text>
</comment>
<proteinExistence type="predicted"/>
<reference evidence="1" key="1">
    <citation type="journal article" date="2023" name="Mol. Phylogenet. Evol.">
        <title>Genome-scale phylogeny and comparative genomics of the fungal order Sordariales.</title>
        <authorList>
            <person name="Hensen N."/>
            <person name="Bonometti L."/>
            <person name="Westerberg I."/>
            <person name="Brannstrom I.O."/>
            <person name="Guillou S."/>
            <person name="Cros-Aarteil S."/>
            <person name="Calhoun S."/>
            <person name="Haridas S."/>
            <person name="Kuo A."/>
            <person name="Mondo S."/>
            <person name="Pangilinan J."/>
            <person name="Riley R."/>
            <person name="LaButti K."/>
            <person name="Andreopoulos B."/>
            <person name="Lipzen A."/>
            <person name="Chen C."/>
            <person name="Yan M."/>
            <person name="Daum C."/>
            <person name="Ng V."/>
            <person name="Clum A."/>
            <person name="Steindorff A."/>
            <person name="Ohm R.A."/>
            <person name="Martin F."/>
            <person name="Silar P."/>
            <person name="Natvig D.O."/>
            <person name="Lalanne C."/>
            <person name="Gautier V."/>
            <person name="Ament-Velasquez S.L."/>
            <person name="Kruys A."/>
            <person name="Hutchinson M.I."/>
            <person name="Powell A.J."/>
            <person name="Barry K."/>
            <person name="Miller A.N."/>
            <person name="Grigoriev I.V."/>
            <person name="Debuchy R."/>
            <person name="Gladieux P."/>
            <person name="Hiltunen Thoren M."/>
            <person name="Johannesson H."/>
        </authorList>
    </citation>
    <scope>NUCLEOTIDE SEQUENCE</scope>
    <source>
        <strain evidence="1">SMH4131-1</strain>
    </source>
</reference>
<dbReference type="EMBL" id="JAUEPO010000004">
    <property type="protein sequence ID" value="KAK3324128.1"/>
    <property type="molecule type" value="Genomic_DNA"/>
</dbReference>